<dbReference type="PROSITE" id="PS51459">
    <property type="entry name" value="FIDO"/>
    <property type="match status" value="1"/>
</dbReference>
<proteinExistence type="predicted"/>
<comment type="caution">
    <text evidence="2">The sequence shown here is derived from an EMBL/GenBank/DDBJ whole genome shotgun (WGS) entry which is preliminary data.</text>
</comment>
<accession>A0ABU7V9G8</accession>
<sequence length="388" mass="43466">MSATKEITNMLFVAPTLDERELEVLSQIESLKKSLRFQLTEPRRWSGALRRMAFARNVQGSNSIEGYEAALDDAAAVALGEEPLDASTETRLALEGYISAMTYVLQIVQEPEISVSEHLIKSLHFMMTSYDLKNRPGRWRAGAIYVQDERTGDIVHEGVDLERVPDLMSALIASMNEPAETTLVAAAMAHLNLVMIHPFRDGNGRMARCLQSFVLAADGILAPVFMSVEEYLGRNTQAYYDVLAKVGGGTWSPNNDARPWVRFMLTAHLRQASTLQRRVRASEQLWVELEKLQESHRLPERAIGALFDAAYGLRVRRSTYMATLAEIDEEISEQTATRDLQALTDSGLLVPFGERRGRYYVGAEPLRALREMASPRRIRDDSDPFAGS</sequence>
<dbReference type="InterPro" id="IPR036597">
    <property type="entry name" value="Fido-like_dom_sf"/>
</dbReference>
<protein>
    <submittedName>
        <fullName evidence="2">Fic family protein</fullName>
    </submittedName>
</protein>
<dbReference type="PANTHER" id="PTHR13504">
    <property type="entry name" value="FIDO DOMAIN-CONTAINING PROTEIN DDB_G0283145"/>
    <property type="match status" value="1"/>
</dbReference>
<feature type="domain" description="Fido" evidence="1">
    <location>
        <begin position="115"/>
        <end position="266"/>
    </location>
</feature>
<evidence type="ECO:0000313" key="2">
    <source>
        <dbReference type="EMBL" id="MEF2256188.1"/>
    </source>
</evidence>
<dbReference type="PANTHER" id="PTHR13504:SF38">
    <property type="entry name" value="FIDO DOMAIN-CONTAINING PROTEIN"/>
    <property type="match status" value="1"/>
</dbReference>
<reference evidence="2 3" key="1">
    <citation type="submission" date="2024-01" db="EMBL/GenBank/DDBJ databases">
        <title>the genome sequence of strain Microbacterium schleiferi NBRC 15075.</title>
        <authorList>
            <person name="Ding Y."/>
            <person name="Zhang G."/>
        </authorList>
    </citation>
    <scope>NUCLEOTIDE SEQUENCE [LARGE SCALE GENOMIC DNA]</scope>
    <source>
        <strain evidence="2 3">NBRC 15075</strain>
    </source>
</reference>
<dbReference type="SUPFAM" id="SSF140931">
    <property type="entry name" value="Fic-like"/>
    <property type="match status" value="1"/>
</dbReference>
<dbReference type="RefSeq" id="WP_331792271.1">
    <property type="nucleotide sequence ID" value="NZ_BAAAUO010000001.1"/>
</dbReference>
<organism evidence="2 3">
    <name type="scientific">Microbacterium schleiferi</name>
    <dbReference type="NCBI Taxonomy" id="69362"/>
    <lineage>
        <taxon>Bacteria</taxon>
        <taxon>Bacillati</taxon>
        <taxon>Actinomycetota</taxon>
        <taxon>Actinomycetes</taxon>
        <taxon>Micrococcales</taxon>
        <taxon>Microbacteriaceae</taxon>
        <taxon>Microbacterium</taxon>
    </lineage>
</organism>
<dbReference type="InterPro" id="IPR040198">
    <property type="entry name" value="Fido_containing"/>
</dbReference>
<keyword evidence="3" id="KW-1185">Reference proteome</keyword>
<dbReference type="InterPro" id="IPR003812">
    <property type="entry name" value="Fido"/>
</dbReference>
<dbReference type="Pfam" id="PF02661">
    <property type="entry name" value="Fic"/>
    <property type="match status" value="1"/>
</dbReference>
<dbReference type="Proteomes" id="UP001351900">
    <property type="component" value="Unassembled WGS sequence"/>
</dbReference>
<dbReference type="Gene3D" id="1.10.3290.10">
    <property type="entry name" value="Fido-like domain"/>
    <property type="match status" value="1"/>
</dbReference>
<gene>
    <name evidence="2" type="ORF">V2V91_13740</name>
</gene>
<evidence type="ECO:0000313" key="3">
    <source>
        <dbReference type="Proteomes" id="UP001351900"/>
    </source>
</evidence>
<name>A0ABU7V9G8_9MICO</name>
<evidence type="ECO:0000259" key="1">
    <source>
        <dbReference type="PROSITE" id="PS51459"/>
    </source>
</evidence>
<dbReference type="EMBL" id="JAZHOV010000008">
    <property type="protein sequence ID" value="MEF2256188.1"/>
    <property type="molecule type" value="Genomic_DNA"/>
</dbReference>